<dbReference type="Pfam" id="PF04116">
    <property type="entry name" value="FA_hydroxylase"/>
    <property type="match status" value="1"/>
</dbReference>
<sequence length="237" mass="27855">MDLVLNVADHYVFTPYVYPSSWPEDSPLRQIISLLVVTNLGVVVLYLGLGWLSYQFIFDRHLMKHTLFLKNQVWKEIELSMTALPMMSIPTVAIFFLEIRGHSQLYDNIDESLMGWAFVIFSMISFLLFTDGCIYWIHRSFHHKLIYKHFHKLHHVFKVVYLALYIFVNMWTVSIHDGNYCVPGPLQGLVNGAAHHTDHHRFFTVNYGQYFTLWDRIGGSYHEPLIAQRKEPPRLHS</sequence>
<comment type="subcellular location">
    <subcellularLocation>
        <location evidence="1">Membrane</location>
    </subcellularLocation>
</comment>
<evidence type="ECO:0000256" key="5">
    <source>
        <dbReference type="SAM" id="Phobius"/>
    </source>
</evidence>
<keyword evidence="4 5" id="KW-0472">Membrane</keyword>
<dbReference type="InterPro" id="IPR006694">
    <property type="entry name" value="Fatty_acid_hydroxylase"/>
</dbReference>
<evidence type="ECO:0000259" key="6">
    <source>
        <dbReference type="Pfam" id="PF04116"/>
    </source>
</evidence>
<evidence type="ECO:0000256" key="2">
    <source>
        <dbReference type="ARBA" id="ARBA00022692"/>
    </source>
</evidence>
<proteinExistence type="predicted"/>
<keyword evidence="2 5" id="KW-0812">Transmembrane</keyword>
<dbReference type="Proteomes" id="UP001557470">
    <property type="component" value="Unassembled WGS sequence"/>
</dbReference>
<dbReference type="PANTHER" id="PTHR11863">
    <property type="entry name" value="STEROL DESATURASE"/>
    <property type="match status" value="1"/>
</dbReference>
<organism evidence="7 8">
    <name type="scientific">Umbra pygmaea</name>
    <name type="common">Eastern mudminnow</name>
    <dbReference type="NCBI Taxonomy" id="75934"/>
    <lineage>
        <taxon>Eukaryota</taxon>
        <taxon>Metazoa</taxon>
        <taxon>Chordata</taxon>
        <taxon>Craniata</taxon>
        <taxon>Vertebrata</taxon>
        <taxon>Euteleostomi</taxon>
        <taxon>Actinopterygii</taxon>
        <taxon>Neopterygii</taxon>
        <taxon>Teleostei</taxon>
        <taxon>Protacanthopterygii</taxon>
        <taxon>Esociformes</taxon>
        <taxon>Umbridae</taxon>
        <taxon>Umbra</taxon>
    </lineage>
</organism>
<dbReference type="GO" id="GO:0016020">
    <property type="term" value="C:membrane"/>
    <property type="evidence" value="ECO:0007669"/>
    <property type="project" value="UniProtKB-SubCell"/>
</dbReference>
<feature type="transmembrane region" description="Helical" evidence="5">
    <location>
        <begin position="79"/>
        <end position="97"/>
    </location>
</feature>
<evidence type="ECO:0000313" key="7">
    <source>
        <dbReference type="EMBL" id="KAL0964429.1"/>
    </source>
</evidence>
<feature type="transmembrane region" description="Helical" evidence="5">
    <location>
        <begin position="31"/>
        <end position="58"/>
    </location>
</feature>
<dbReference type="EMBL" id="JAGEUA010000010">
    <property type="protein sequence ID" value="KAL0964429.1"/>
    <property type="molecule type" value="Genomic_DNA"/>
</dbReference>
<name>A0ABD0W0Z9_UMBPY</name>
<reference evidence="7 8" key="1">
    <citation type="submission" date="2024-06" db="EMBL/GenBank/DDBJ databases">
        <authorList>
            <person name="Pan Q."/>
            <person name="Wen M."/>
            <person name="Jouanno E."/>
            <person name="Zahm M."/>
            <person name="Klopp C."/>
            <person name="Cabau C."/>
            <person name="Louis A."/>
            <person name="Berthelot C."/>
            <person name="Parey E."/>
            <person name="Roest Crollius H."/>
            <person name="Montfort J."/>
            <person name="Robinson-Rechavi M."/>
            <person name="Bouchez O."/>
            <person name="Lampietro C."/>
            <person name="Lopez Roques C."/>
            <person name="Donnadieu C."/>
            <person name="Postlethwait J."/>
            <person name="Bobe J."/>
            <person name="Verreycken H."/>
            <person name="Guiguen Y."/>
        </authorList>
    </citation>
    <scope>NUCLEOTIDE SEQUENCE [LARGE SCALE GENOMIC DNA]</scope>
    <source>
        <strain evidence="7">Up_M1</strain>
        <tissue evidence="7">Testis</tissue>
    </source>
</reference>
<comment type="caution">
    <text evidence="7">The sequence shown here is derived from an EMBL/GenBank/DDBJ whole genome shotgun (WGS) entry which is preliminary data.</text>
</comment>
<keyword evidence="8" id="KW-1185">Reference proteome</keyword>
<evidence type="ECO:0000313" key="8">
    <source>
        <dbReference type="Proteomes" id="UP001557470"/>
    </source>
</evidence>
<gene>
    <name evidence="7" type="ORF">UPYG_G00323720</name>
</gene>
<protein>
    <recommendedName>
        <fullName evidence="6">Fatty acid hydroxylase domain-containing protein</fullName>
    </recommendedName>
</protein>
<feature type="domain" description="Fatty acid hydroxylase" evidence="6">
    <location>
        <begin position="160"/>
        <end position="219"/>
    </location>
</feature>
<dbReference type="InterPro" id="IPR050307">
    <property type="entry name" value="Sterol_Desaturase_Related"/>
</dbReference>
<keyword evidence="3 5" id="KW-1133">Transmembrane helix</keyword>
<feature type="transmembrane region" description="Helical" evidence="5">
    <location>
        <begin position="159"/>
        <end position="176"/>
    </location>
</feature>
<dbReference type="AlphaFoldDB" id="A0ABD0W0Z9"/>
<accession>A0ABD0W0Z9</accession>
<evidence type="ECO:0000256" key="4">
    <source>
        <dbReference type="ARBA" id="ARBA00023136"/>
    </source>
</evidence>
<feature type="transmembrane region" description="Helical" evidence="5">
    <location>
        <begin position="117"/>
        <end position="138"/>
    </location>
</feature>
<evidence type="ECO:0000256" key="1">
    <source>
        <dbReference type="ARBA" id="ARBA00004370"/>
    </source>
</evidence>
<evidence type="ECO:0000256" key="3">
    <source>
        <dbReference type="ARBA" id="ARBA00022989"/>
    </source>
</evidence>